<evidence type="ECO:0000313" key="3">
    <source>
        <dbReference type="EMBL" id="CAH66195.1"/>
    </source>
</evidence>
<feature type="region of interest" description="Disordered" evidence="1">
    <location>
        <begin position="1"/>
        <end position="56"/>
    </location>
</feature>
<dbReference type="EMBL" id="CR855068">
    <property type="protein sequence ID" value="CAH66195.1"/>
    <property type="molecule type" value="Genomic_DNA"/>
</dbReference>
<protein>
    <submittedName>
        <fullName evidence="3">OSIGBa0148D14.1 protein</fullName>
    </submittedName>
</protein>
<accession>Q01M20</accession>
<feature type="domain" description="DUF834" evidence="2">
    <location>
        <begin position="40"/>
        <end position="93"/>
    </location>
</feature>
<proteinExistence type="predicted"/>
<dbReference type="Pfam" id="PF05754">
    <property type="entry name" value="DUF834"/>
    <property type="match status" value="1"/>
</dbReference>
<sequence>MGAAVAGEPRHKYANGGHREKEREATVLTNTYATTDGDGRWPATSLEGRRGTGQRRGAVSAIFSGGKPVAGLHLDDTFPEVATAQSGEDRGDGEVRMDQRPAAVKLGFTSARYFQRSSASGKWRPVFFSSSRTQRRQRRPKATTTATARGCWSGGRR</sequence>
<evidence type="ECO:0000256" key="1">
    <source>
        <dbReference type="SAM" id="MobiDB-lite"/>
    </source>
</evidence>
<feature type="region of interest" description="Disordered" evidence="1">
    <location>
        <begin position="128"/>
        <end position="157"/>
    </location>
</feature>
<name>Q01M20_ORYSA</name>
<dbReference type="InterPro" id="IPR008552">
    <property type="entry name" value="DUF834"/>
</dbReference>
<reference evidence="3" key="2">
    <citation type="submission" date="2004-10" db="EMBL/GenBank/DDBJ databases">
        <title>Chromosome-wide comparison between domesticated rice subspecies indica and japonica.</title>
        <authorList>
            <person name="Han B."/>
        </authorList>
    </citation>
    <scope>NUCLEOTIDE SEQUENCE</scope>
</reference>
<organism evidence="3">
    <name type="scientific">Oryza sativa</name>
    <name type="common">Rice</name>
    <dbReference type="NCBI Taxonomy" id="4530"/>
    <lineage>
        <taxon>Eukaryota</taxon>
        <taxon>Viridiplantae</taxon>
        <taxon>Streptophyta</taxon>
        <taxon>Embryophyta</taxon>
        <taxon>Tracheophyta</taxon>
        <taxon>Spermatophyta</taxon>
        <taxon>Magnoliopsida</taxon>
        <taxon>Liliopsida</taxon>
        <taxon>Poales</taxon>
        <taxon>Poaceae</taxon>
        <taxon>BOP clade</taxon>
        <taxon>Oryzoideae</taxon>
        <taxon>Oryzeae</taxon>
        <taxon>Oryzinae</taxon>
        <taxon>Oryza</taxon>
    </lineage>
</organism>
<evidence type="ECO:0000259" key="2">
    <source>
        <dbReference type="Pfam" id="PF05754"/>
    </source>
</evidence>
<reference evidence="3" key="1">
    <citation type="journal article" date="2002" name="Nature">
        <title>Sequence and analysis of rice chromosome 4.</title>
        <authorList>
            <person name="Feng Q."/>
            <person name="Zhang Y."/>
            <person name="Hao P."/>
            <person name="Wang S."/>
            <person name="Fu G."/>
            <person name="Huang Y."/>
            <person name="Li Y."/>
            <person name="Zhu J."/>
            <person name="Liu Y."/>
            <person name="Hu X."/>
            <person name="Jia P."/>
            <person name="Zhang Y."/>
            <person name="Zhao Q."/>
            <person name="Ying K."/>
            <person name="Yu S."/>
            <person name="Tang Y."/>
            <person name="Weng Q."/>
            <person name="Zhang L."/>
            <person name="Lu Y."/>
            <person name="Mu J."/>
            <person name="Lu Y."/>
            <person name="Zhang L.S."/>
            <person name="Yu Z."/>
            <person name="Fan D."/>
            <person name="Liu X."/>
            <person name="Lu T."/>
            <person name="Li C."/>
            <person name="Wu Y."/>
            <person name="Sun T."/>
            <person name="Lei H."/>
            <person name="Li T."/>
            <person name="Hu H."/>
            <person name="Guan J."/>
            <person name="Wu M."/>
            <person name="Zhang R."/>
            <person name="Zhou B."/>
            <person name="Chen Z."/>
            <person name="Chen L."/>
            <person name="Jin Z."/>
            <person name="Wang R."/>
            <person name="Yin H."/>
            <person name="Cai Z."/>
            <person name="Ren S."/>
            <person name="Lv G."/>
            <person name="Gu W."/>
            <person name="Zhu G."/>
            <person name="Tu Y."/>
            <person name="Jia J."/>
            <person name="Zhang Y."/>
            <person name="Chen J."/>
            <person name="Kang H."/>
            <person name="Chen X."/>
            <person name="Shao C."/>
            <person name="Sun Y."/>
            <person name="Hu Q."/>
            <person name="Zhang X."/>
            <person name="Zhang W."/>
            <person name="Wang L."/>
            <person name="Ding C."/>
            <person name="Sheng H."/>
            <person name="Gu J."/>
            <person name="Chen S."/>
            <person name="Ni L."/>
            <person name="Zhu F."/>
            <person name="Chen W."/>
            <person name="Lan L."/>
            <person name="Lai Y."/>
            <person name="Cheng Z."/>
            <person name="Gu M."/>
            <person name="Jiang J."/>
            <person name="Li J."/>
            <person name="Hong G."/>
            <person name="Xue Y."/>
            <person name="Han B."/>
        </authorList>
    </citation>
    <scope>NUCLEOTIDE SEQUENCE</scope>
</reference>
<dbReference type="AlphaFoldDB" id="Q01M20"/>
<gene>
    <name evidence="3" type="primary">OSIGBa0148D14.1</name>
</gene>